<keyword evidence="2" id="KW-1185">Reference proteome</keyword>
<evidence type="ECO:0000313" key="1">
    <source>
        <dbReference type="EMBL" id="CAK1552296.1"/>
    </source>
</evidence>
<proteinExistence type="predicted"/>
<name>A0AAV1JTY6_9NEOP</name>
<organism evidence="1 2">
    <name type="scientific">Leptosia nina</name>
    <dbReference type="NCBI Taxonomy" id="320188"/>
    <lineage>
        <taxon>Eukaryota</taxon>
        <taxon>Metazoa</taxon>
        <taxon>Ecdysozoa</taxon>
        <taxon>Arthropoda</taxon>
        <taxon>Hexapoda</taxon>
        <taxon>Insecta</taxon>
        <taxon>Pterygota</taxon>
        <taxon>Neoptera</taxon>
        <taxon>Endopterygota</taxon>
        <taxon>Lepidoptera</taxon>
        <taxon>Glossata</taxon>
        <taxon>Ditrysia</taxon>
        <taxon>Papilionoidea</taxon>
        <taxon>Pieridae</taxon>
        <taxon>Pierinae</taxon>
        <taxon>Leptosia</taxon>
    </lineage>
</organism>
<dbReference type="Proteomes" id="UP001497472">
    <property type="component" value="Unassembled WGS sequence"/>
</dbReference>
<reference evidence="1 2" key="1">
    <citation type="submission" date="2023-11" db="EMBL/GenBank/DDBJ databases">
        <authorList>
            <person name="Okamura Y."/>
        </authorList>
    </citation>
    <scope>NUCLEOTIDE SEQUENCE [LARGE SCALE GENOMIC DNA]</scope>
</reference>
<dbReference type="AlphaFoldDB" id="A0AAV1JTY6"/>
<accession>A0AAV1JTY6</accession>
<protein>
    <submittedName>
        <fullName evidence="1">Uncharacterized protein</fullName>
    </submittedName>
</protein>
<evidence type="ECO:0000313" key="2">
    <source>
        <dbReference type="Proteomes" id="UP001497472"/>
    </source>
</evidence>
<gene>
    <name evidence="1" type="ORF">LNINA_LOCUS11350</name>
</gene>
<sequence length="116" mass="13089">MYVRGAGRSFVARVRRPAAATRALLQRSARLRPNSPTAPHHINRTPLTPEIFRIISHRGWLSKVENTLRKQNTVITVSKGTNWMAFRMIGITQIHVWCGGGRMGDLAARTCFFVGY</sequence>
<dbReference type="EMBL" id="CAVLEF010000140">
    <property type="protein sequence ID" value="CAK1552296.1"/>
    <property type="molecule type" value="Genomic_DNA"/>
</dbReference>
<comment type="caution">
    <text evidence="1">The sequence shown here is derived from an EMBL/GenBank/DDBJ whole genome shotgun (WGS) entry which is preliminary data.</text>
</comment>